<name>A0A6N2M6B3_SALVM</name>
<keyword evidence="1" id="KW-0732">Signal</keyword>
<accession>A0A6N2M6B3</accession>
<evidence type="ECO:0000313" key="2">
    <source>
        <dbReference type="EMBL" id="VFU48071.1"/>
    </source>
</evidence>
<feature type="signal peptide" evidence="1">
    <location>
        <begin position="1"/>
        <end position="26"/>
    </location>
</feature>
<gene>
    <name evidence="2" type="ORF">SVIM_LOCUS312463</name>
</gene>
<dbReference type="AlphaFoldDB" id="A0A6N2M6B3"/>
<organism evidence="2">
    <name type="scientific">Salix viminalis</name>
    <name type="common">Common osier</name>
    <name type="synonym">Basket willow</name>
    <dbReference type="NCBI Taxonomy" id="40686"/>
    <lineage>
        <taxon>Eukaryota</taxon>
        <taxon>Viridiplantae</taxon>
        <taxon>Streptophyta</taxon>
        <taxon>Embryophyta</taxon>
        <taxon>Tracheophyta</taxon>
        <taxon>Spermatophyta</taxon>
        <taxon>Magnoliopsida</taxon>
        <taxon>eudicotyledons</taxon>
        <taxon>Gunneridae</taxon>
        <taxon>Pentapetalae</taxon>
        <taxon>rosids</taxon>
        <taxon>fabids</taxon>
        <taxon>Malpighiales</taxon>
        <taxon>Salicaceae</taxon>
        <taxon>Saliceae</taxon>
        <taxon>Salix</taxon>
    </lineage>
</organism>
<reference evidence="2" key="1">
    <citation type="submission" date="2019-03" db="EMBL/GenBank/DDBJ databases">
        <authorList>
            <person name="Mank J."/>
            <person name="Almeida P."/>
        </authorList>
    </citation>
    <scope>NUCLEOTIDE SEQUENCE</scope>
    <source>
        <strain evidence="2">78183</strain>
    </source>
</reference>
<evidence type="ECO:0000256" key="1">
    <source>
        <dbReference type="SAM" id="SignalP"/>
    </source>
</evidence>
<proteinExistence type="predicted"/>
<dbReference type="EMBL" id="CAADRP010001685">
    <property type="protein sequence ID" value="VFU48071.1"/>
    <property type="molecule type" value="Genomic_DNA"/>
</dbReference>
<feature type="chain" id="PRO_5026954509" evidence="1">
    <location>
        <begin position="27"/>
        <end position="96"/>
    </location>
</feature>
<sequence length="96" mass="11085">MKETVFGIWAVFYLLRLLMLLSNSSAPFLCTSEEEKRSLCIRRRRKVSCNIANSLKNLTADLLVCAVSLCYWVSSLLDMNWGSEKQGENQEETQRF</sequence>
<protein>
    <submittedName>
        <fullName evidence="2">Uncharacterized protein</fullName>
    </submittedName>
</protein>